<comment type="caution">
    <text evidence="1">The sequence shown here is derived from an EMBL/GenBank/DDBJ whole genome shotgun (WGS) entry which is preliminary data.</text>
</comment>
<dbReference type="PROSITE" id="PS51257">
    <property type="entry name" value="PROKAR_LIPOPROTEIN"/>
    <property type="match status" value="1"/>
</dbReference>
<keyword evidence="2" id="KW-1185">Reference proteome</keyword>
<sequence length="202" mass="23017">MKKVLLLIPAIVLLASCNKKEMQLTRAAFTVEEGIDDHSPIYFETGEDGKALNINDANRIAGTNYIVSIQRDLNVKEVLQEVKRIKDHKYAEDNMHRDEKGVYFSYSDTLNKHLSVFPIKGLDYAFVGPTSLEKVVYVKDANNFLVEGQAVAKDQLLEAIKDKDSLQLGINKDLPFEVYLQTRIFLVEKEVKDKFLTTDLVY</sequence>
<accession>A0A163V0C5</accession>
<reference evidence="1 2" key="1">
    <citation type="submission" date="2016-01" db="EMBL/GenBank/DDBJ databases">
        <title>Whole genome sequencing of Myroides marinus L41.</title>
        <authorList>
            <person name="Hong K.W."/>
        </authorList>
    </citation>
    <scope>NUCLEOTIDE SEQUENCE [LARGE SCALE GENOMIC DNA]</scope>
    <source>
        <strain evidence="1 2">L41</strain>
    </source>
</reference>
<name>A0A163V0C5_9FLAO</name>
<protein>
    <submittedName>
        <fullName evidence="1">Uncharacterized protein</fullName>
    </submittedName>
</protein>
<dbReference type="RefSeq" id="WP_038987478.1">
    <property type="nucleotide sequence ID" value="NZ_JWJO01000049.1"/>
</dbReference>
<evidence type="ECO:0000313" key="1">
    <source>
        <dbReference type="EMBL" id="KZE74140.1"/>
    </source>
</evidence>
<dbReference type="AlphaFoldDB" id="A0A163V0C5"/>
<gene>
    <name evidence="1" type="ORF">AV926_18055</name>
</gene>
<dbReference type="EMBL" id="LQNU01000095">
    <property type="protein sequence ID" value="KZE74140.1"/>
    <property type="molecule type" value="Genomic_DNA"/>
</dbReference>
<dbReference type="Proteomes" id="UP000076630">
    <property type="component" value="Unassembled WGS sequence"/>
</dbReference>
<organism evidence="1 2">
    <name type="scientific">Myroides marinus</name>
    <dbReference type="NCBI Taxonomy" id="703342"/>
    <lineage>
        <taxon>Bacteria</taxon>
        <taxon>Pseudomonadati</taxon>
        <taxon>Bacteroidota</taxon>
        <taxon>Flavobacteriia</taxon>
        <taxon>Flavobacteriales</taxon>
        <taxon>Flavobacteriaceae</taxon>
        <taxon>Myroides</taxon>
    </lineage>
</organism>
<evidence type="ECO:0000313" key="2">
    <source>
        <dbReference type="Proteomes" id="UP000076630"/>
    </source>
</evidence>
<dbReference type="OrthoDB" id="1148707at2"/>
<proteinExistence type="predicted"/>